<reference evidence="2" key="1">
    <citation type="submission" date="2022-12" db="EMBL/GenBank/DDBJ databases">
        <authorList>
            <person name="Alioto T."/>
            <person name="Alioto T."/>
            <person name="Gomez Garrido J."/>
        </authorList>
    </citation>
    <scope>NUCLEOTIDE SEQUENCE</scope>
</reference>
<evidence type="ECO:0000313" key="2">
    <source>
        <dbReference type="EMBL" id="CAI7935377.1"/>
    </source>
</evidence>
<sequence length="150" mass="17641">ILQTTCRFCNFRFLIKQKEENWKNLITSWKKEPSRLDEKDGMCLSLQESQKLHQNAKEREIQLEGQIKALETQIQTLAANEEQLIKQSKVAEVAIETMQQQLLELRRSDTLQRAREQHEAIVTALKQKHEEQALSLQQKLDARNIAFQEQ</sequence>
<dbReference type="EMBL" id="CANTUW010000370">
    <property type="protein sequence ID" value="CAI7935377.1"/>
    <property type="molecule type" value="Genomic_DNA"/>
</dbReference>
<evidence type="ECO:0000256" key="1">
    <source>
        <dbReference type="SAM" id="Coils"/>
    </source>
</evidence>
<dbReference type="InterPro" id="IPR051235">
    <property type="entry name" value="CEP152/SHC-Transforming"/>
</dbReference>
<keyword evidence="1" id="KW-0175">Coiled coil</keyword>
<dbReference type="GO" id="GO:0007099">
    <property type="term" value="P:centriole replication"/>
    <property type="evidence" value="ECO:0007669"/>
    <property type="project" value="TreeGrafter"/>
</dbReference>
<feature type="non-terminal residue" evidence="2">
    <location>
        <position position="1"/>
    </location>
</feature>
<keyword evidence="3" id="KW-1185">Reference proteome</keyword>
<organism evidence="2 3">
    <name type="scientific">Podarcis lilfordi</name>
    <name type="common">Lilford's wall lizard</name>
    <dbReference type="NCBI Taxonomy" id="74358"/>
    <lineage>
        <taxon>Eukaryota</taxon>
        <taxon>Metazoa</taxon>
        <taxon>Chordata</taxon>
        <taxon>Craniata</taxon>
        <taxon>Vertebrata</taxon>
        <taxon>Euteleostomi</taxon>
        <taxon>Lepidosauria</taxon>
        <taxon>Squamata</taxon>
        <taxon>Bifurcata</taxon>
        <taxon>Unidentata</taxon>
        <taxon>Episquamata</taxon>
        <taxon>Laterata</taxon>
        <taxon>Lacertibaenia</taxon>
        <taxon>Lacertidae</taxon>
        <taxon>Podarcis</taxon>
    </lineage>
</organism>
<evidence type="ECO:0008006" key="4">
    <source>
        <dbReference type="Google" id="ProtNLM"/>
    </source>
</evidence>
<proteinExistence type="predicted"/>
<accession>A0AA35VWP3</accession>
<dbReference type="AlphaFoldDB" id="A0AA35VWP3"/>
<feature type="non-terminal residue" evidence="2">
    <location>
        <position position="150"/>
    </location>
</feature>
<dbReference type="PANTHER" id="PTHR10337">
    <property type="entry name" value="SHC TRANSFORMING PROTEIN"/>
    <property type="match status" value="1"/>
</dbReference>
<comment type="caution">
    <text evidence="2">The sequence shown here is derived from an EMBL/GenBank/DDBJ whole genome shotgun (WGS) entry which is preliminary data.</text>
</comment>
<evidence type="ECO:0000313" key="3">
    <source>
        <dbReference type="Proteomes" id="UP001178461"/>
    </source>
</evidence>
<dbReference type="Proteomes" id="UP001178461">
    <property type="component" value="Unassembled WGS sequence"/>
</dbReference>
<dbReference type="PANTHER" id="PTHR10337:SF6">
    <property type="entry name" value="CENTROSOMAL PROTEIN OF 152 KDA"/>
    <property type="match status" value="1"/>
</dbReference>
<gene>
    <name evidence="2" type="ORF">PODLI_1B001837</name>
</gene>
<protein>
    <recommendedName>
        <fullName evidence="4">Coiled-coil alpha-helical rod protein 1</fullName>
    </recommendedName>
</protein>
<feature type="coiled-coil region" evidence="1">
    <location>
        <begin position="46"/>
        <end position="131"/>
    </location>
</feature>
<dbReference type="GO" id="GO:0005813">
    <property type="term" value="C:centrosome"/>
    <property type="evidence" value="ECO:0007669"/>
    <property type="project" value="TreeGrafter"/>
</dbReference>
<name>A0AA35VWP3_9SAUR</name>